<sequence length="73" mass="8258">MEYIRVTIARERVKSGQLVRLNGLSYTASAQRNGYLYLWRAVPGGIAIDRDCTRTNASLVELLVDPRDVAKYN</sequence>
<accession>A0A411AW97</accession>
<reference evidence="1 2" key="1">
    <citation type="submission" date="2019-01" db="EMBL/GenBank/DDBJ databases">
        <title>Complete genome sequence of Pantoea phage vB_PagM_LIET2.</title>
        <authorList>
            <person name="Truncaite L."/>
            <person name="Simoliuniene M."/>
            <person name="Kazlauskas D."/>
            <person name="Meskys R."/>
            <person name="Simoliunas E."/>
        </authorList>
    </citation>
    <scope>NUCLEOTIDE SEQUENCE [LARGE SCALE GENOMIC DNA]</scope>
</reference>
<proteinExistence type="predicted"/>
<protein>
    <submittedName>
        <fullName evidence="1">Uncharacterized protein</fullName>
    </submittedName>
</protein>
<organism evidence="1 2">
    <name type="scientific">Pantoea phage vB_PagM_LIET2</name>
    <dbReference type="NCBI Taxonomy" id="2508071"/>
    <lineage>
        <taxon>Viruses</taxon>
        <taxon>Duplodnaviria</taxon>
        <taxon>Heunggongvirae</taxon>
        <taxon>Uroviricota</taxon>
        <taxon>Caudoviricetes</taxon>
        <taxon>Lietduovirus</taxon>
        <taxon>Lietduovirus LIET2</taxon>
    </lineage>
</organism>
<dbReference type="EMBL" id="MK388689">
    <property type="protein sequence ID" value="QAX92381.1"/>
    <property type="molecule type" value="Genomic_DNA"/>
</dbReference>
<keyword evidence="2" id="KW-1185">Reference proteome</keyword>
<gene>
    <name evidence="1" type="ORF">LIET2_gp129</name>
</gene>
<name>A0A411AW97_9CAUD</name>
<evidence type="ECO:0000313" key="1">
    <source>
        <dbReference type="EMBL" id="QAX92381.1"/>
    </source>
</evidence>
<dbReference type="Proteomes" id="UP000289486">
    <property type="component" value="Segment"/>
</dbReference>
<evidence type="ECO:0000313" key="2">
    <source>
        <dbReference type="Proteomes" id="UP000289486"/>
    </source>
</evidence>